<gene>
    <name evidence="3" type="ORF">L227DRAFT_130341</name>
</gene>
<name>A0A5C2SQA5_9APHY</name>
<feature type="compositionally biased region" description="Low complexity" evidence="1">
    <location>
        <begin position="116"/>
        <end position="131"/>
    </location>
</feature>
<evidence type="ECO:0000256" key="2">
    <source>
        <dbReference type="SAM" id="Phobius"/>
    </source>
</evidence>
<sequence length="158" mass="17604">MPTPSSSHFSAPGRPCIFYFYFYFYTVLIHTSLVAMCHNVIDGRLHLLCQHFIPMSTRQQDCLRPNCLFSRNHAHPVGCRSNSCARMMQPPQRNPIRISESLLNPYTLSPAPESKPPASFHTPPHPTSSHPTPQPAHLECKVYLASMAKYSIVGAGAG</sequence>
<feature type="region of interest" description="Disordered" evidence="1">
    <location>
        <begin position="111"/>
        <end position="134"/>
    </location>
</feature>
<keyword evidence="2" id="KW-1133">Transmembrane helix</keyword>
<dbReference type="EMBL" id="ML122251">
    <property type="protein sequence ID" value="RPD66035.1"/>
    <property type="molecule type" value="Genomic_DNA"/>
</dbReference>
<proteinExistence type="predicted"/>
<reference evidence="3" key="1">
    <citation type="journal article" date="2018" name="Genome Biol. Evol.">
        <title>Genomics and development of Lentinus tigrinus, a white-rot wood-decaying mushroom with dimorphic fruiting bodies.</title>
        <authorList>
            <person name="Wu B."/>
            <person name="Xu Z."/>
            <person name="Knudson A."/>
            <person name="Carlson A."/>
            <person name="Chen N."/>
            <person name="Kovaka S."/>
            <person name="LaButti K."/>
            <person name="Lipzen A."/>
            <person name="Pennachio C."/>
            <person name="Riley R."/>
            <person name="Schakwitz W."/>
            <person name="Umezawa K."/>
            <person name="Ohm R.A."/>
            <person name="Grigoriev I.V."/>
            <person name="Nagy L.G."/>
            <person name="Gibbons J."/>
            <person name="Hibbett D."/>
        </authorList>
    </citation>
    <scope>NUCLEOTIDE SEQUENCE [LARGE SCALE GENOMIC DNA]</scope>
    <source>
        <strain evidence="3">ALCF2SS1-6</strain>
    </source>
</reference>
<evidence type="ECO:0000313" key="3">
    <source>
        <dbReference type="EMBL" id="RPD66035.1"/>
    </source>
</evidence>
<evidence type="ECO:0000256" key="1">
    <source>
        <dbReference type="SAM" id="MobiDB-lite"/>
    </source>
</evidence>
<organism evidence="3 4">
    <name type="scientific">Lentinus tigrinus ALCF2SS1-6</name>
    <dbReference type="NCBI Taxonomy" id="1328759"/>
    <lineage>
        <taxon>Eukaryota</taxon>
        <taxon>Fungi</taxon>
        <taxon>Dikarya</taxon>
        <taxon>Basidiomycota</taxon>
        <taxon>Agaricomycotina</taxon>
        <taxon>Agaricomycetes</taxon>
        <taxon>Polyporales</taxon>
        <taxon>Polyporaceae</taxon>
        <taxon>Lentinus</taxon>
    </lineage>
</organism>
<dbReference type="OrthoDB" id="3134980at2759"/>
<dbReference type="AlphaFoldDB" id="A0A5C2SQA5"/>
<keyword evidence="2" id="KW-0812">Transmembrane</keyword>
<accession>A0A5C2SQA5</accession>
<protein>
    <submittedName>
        <fullName evidence="3">Uncharacterized protein</fullName>
    </submittedName>
</protein>
<feature type="transmembrane region" description="Helical" evidence="2">
    <location>
        <begin position="20"/>
        <end position="41"/>
    </location>
</feature>
<keyword evidence="2" id="KW-0472">Membrane</keyword>
<dbReference type="Proteomes" id="UP000313359">
    <property type="component" value="Unassembled WGS sequence"/>
</dbReference>
<keyword evidence="4" id="KW-1185">Reference proteome</keyword>
<evidence type="ECO:0000313" key="4">
    <source>
        <dbReference type="Proteomes" id="UP000313359"/>
    </source>
</evidence>